<proteinExistence type="predicted"/>
<organism evidence="1 2">
    <name type="scientific">Caerostris extrusa</name>
    <name type="common">Bark spider</name>
    <name type="synonym">Caerostris bankana</name>
    <dbReference type="NCBI Taxonomy" id="172846"/>
    <lineage>
        <taxon>Eukaryota</taxon>
        <taxon>Metazoa</taxon>
        <taxon>Ecdysozoa</taxon>
        <taxon>Arthropoda</taxon>
        <taxon>Chelicerata</taxon>
        <taxon>Arachnida</taxon>
        <taxon>Araneae</taxon>
        <taxon>Araneomorphae</taxon>
        <taxon>Entelegynae</taxon>
        <taxon>Araneoidea</taxon>
        <taxon>Araneidae</taxon>
        <taxon>Caerostris</taxon>
    </lineage>
</organism>
<dbReference type="EMBL" id="BPLR01020997">
    <property type="protein sequence ID" value="GIX84725.1"/>
    <property type="molecule type" value="Genomic_DNA"/>
</dbReference>
<sequence length="121" mass="14083">MYCFVAFGNVRRKTSRSPWQPLHWLMGYQQLKQPGGKFGTMSISREISLNNFYNPTTFQFSGVIGYSGFCLSTRIAEFKFYFRCVPVFLFPVPKFEGHIPAILRTCIIKPLRRIIVQIFSI</sequence>
<name>A0AAV4NLU5_CAEEX</name>
<accession>A0AAV4NLU5</accession>
<evidence type="ECO:0000313" key="2">
    <source>
        <dbReference type="Proteomes" id="UP001054945"/>
    </source>
</evidence>
<dbReference type="Proteomes" id="UP001054945">
    <property type="component" value="Unassembled WGS sequence"/>
</dbReference>
<evidence type="ECO:0000313" key="1">
    <source>
        <dbReference type="EMBL" id="GIX84725.1"/>
    </source>
</evidence>
<keyword evidence="2" id="KW-1185">Reference proteome</keyword>
<dbReference type="AlphaFoldDB" id="A0AAV4NLU5"/>
<reference evidence="1 2" key="1">
    <citation type="submission" date="2021-06" db="EMBL/GenBank/DDBJ databases">
        <title>Caerostris extrusa draft genome.</title>
        <authorList>
            <person name="Kono N."/>
            <person name="Arakawa K."/>
        </authorList>
    </citation>
    <scope>NUCLEOTIDE SEQUENCE [LARGE SCALE GENOMIC DNA]</scope>
</reference>
<protein>
    <submittedName>
        <fullName evidence="1">Uncharacterized protein</fullName>
    </submittedName>
</protein>
<gene>
    <name evidence="1" type="ORF">CEXT_84081</name>
</gene>
<comment type="caution">
    <text evidence="1">The sequence shown here is derived from an EMBL/GenBank/DDBJ whole genome shotgun (WGS) entry which is preliminary data.</text>
</comment>